<keyword evidence="1" id="KW-1133">Transmembrane helix</keyword>
<evidence type="ECO:0000256" key="2">
    <source>
        <dbReference type="SAM" id="SignalP"/>
    </source>
</evidence>
<evidence type="ECO:0000313" key="4">
    <source>
        <dbReference type="Proteomes" id="UP001152747"/>
    </source>
</evidence>
<feature type="transmembrane region" description="Helical" evidence="1">
    <location>
        <begin position="306"/>
        <end position="328"/>
    </location>
</feature>
<dbReference type="AlphaFoldDB" id="A0A9P1IW47"/>
<evidence type="ECO:0000256" key="1">
    <source>
        <dbReference type="SAM" id="Phobius"/>
    </source>
</evidence>
<accession>A0A9P1IW47</accession>
<keyword evidence="2" id="KW-0732">Signal</keyword>
<name>A0A9P1IW47_9PELO</name>
<feature type="chain" id="PRO_5040297666" evidence="2">
    <location>
        <begin position="17"/>
        <end position="366"/>
    </location>
</feature>
<reference evidence="3" key="1">
    <citation type="submission" date="2022-11" db="EMBL/GenBank/DDBJ databases">
        <authorList>
            <person name="Kikuchi T."/>
        </authorList>
    </citation>
    <scope>NUCLEOTIDE SEQUENCE</scope>
    <source>
        <strain evidence="3">PS1010</strain>
    </source>
</reference>
<keyword evidence="4" id="KW-1185">Reference proteome</keyword>
<proteinExistence type="predicted"/>
<sequence>MVQFIFYLFLFNLISCFEYFDNINTPTTPTIMVRLMFEENFQVIKNWTISNDYREFGIENGKTMCYANKDTVSISCFCSSQKGEKYCSPFFVLNAIHEWENPDFRIDQLDQSNFVDRDFENSIQKTVINSMKSVIHTFRTYKCFETDNHYTDRNAPCRVKLNYFDSCEHEKQNNLPSTRLINSNSSIRFPRFELLEKGSIFMYLHHPLQDRNNIKTDSYIFPFPGILTHLQFDFTVYPESFECYYDENHKKPCNRSDLMSRYNCALYAHRTKNRRDWEARRTYNRKNEPNYIDIPNWSPDFKVEDLYGLFVFLVMFVIPAIVLVVINFRSVPIDHTPLDPSKFAKDSKIRNRIRQFEESVKTKKSS</sequence>
<keyword evidence="1" id="KW-0812">Transmembrane</keyword>
<comment type="caution">
    <text evidence="3">The sequence shown here is derived from an EMBL/GenBank/DDBJ whole genome shotgun (WGS) entry which is preliminary data.</text>
</comment>
<protein>
    <submittedName>
        <fullName evidence="3">Uncharacterized protein</fullName>
    </submittedName>
</protein>
<keyword evidence="1" id="KW-0472">Membrane</keyword>
<dbReference type="EMBL" id="CANHGI010000005">
    <property type="protein sequence ID" value="CAI5451816.1"/>
    <property type="molecule type" value="Genomic_DNA"/>
</dbReference>
<gene>
    <name evidence="3" type="ORF">CAMP_LOCUS14453</name>
</gene>
<feature type="signal peptide" evidence="2">
    <location>
        <begin position="1"/>
        <end position="16"/>
    </location>
</feature>
<organism evidence="3 4">
    <name type="scientific">Caenorhabditis angaria</name>
    <dbReference type="NCBI Taxonomy" id="860376"/>
    <lineage>
        <taxon>Eukaryota</taxon>
        <taxon>Metazoa</taxon>
        <taxon>Ecdysozoa</taxon>
        <taxon>Nematoda</taxon>
        <taxon>Chromadorea</taxon>
        <taxon>Rhabditida</taxon>
        <taxon>Rhabditina</taxon>
        <taxon>Rhabditomorpha</taxon>
        <taxon>Rhabditoidea</taxon>
        <taxon>Rhabditidae</taxon>
        <taxon>Peloderinae</taxon>
        <taxon>Caenorhabditis</taxon>
    </lineage>
</organism>
<evidence type="ECO:0000313" key="3">
    <source>
        <dbReference type="EMBL" id="CAI5451816.1"/>
    </source>
</evidence>
<dbReference type="Proteomes" id="UP001152747">
    <property type="component" value="Unassembled WGS sequence"/>
</dbReference>